<evidence type="ECO:0008006" key="4">
    <source>
        <dbReference type="Google" id="ProtNLM"/>
    </source>
</evidence>
<sequence>MLSAIPWFQIIFFLCVIILIYVSIHKLKSNYPHIFIPNLNVGNTSEAHKWMCSSVTTAPGFPALEGLCTVTLFSNLKEVFSGLRPRRICQIYRFIITLVMFASVTCSHQYRISG</sequence>
<keyword evidence="1" id="KW-1133">Transmembrane helix</keyword>
<reference evidence="2 3" key="1">
    <citation type="submission" date="2021-06" db="EMBL/GenBank/DDBJ databases">
        <authorList>
            <person name="Palmer J.M."/>
        </authorList>
    </citation>
    <scope>NUCLEOTIDE SEQUENCE [LARGE SCALE GENOMIC DNA]</scope>
    <source>
        <strain evidence="3">if_2019</strain>
        <tissue evidence="2">Muscle</tissue>
    </source>
</reference>
<feature type="transmembrane region" description="Helical" evidence="1">
    <location>
        <begin position="6"/>
        <end position="24"/>
    </location>
</feature>
<name>A0ABV0SHU0_9TELE</name>
<comment type="caution">
    <text evidence="2">The sequence shown here is derived from an EMBL/GenBank/DDBJ whole genome shotgun (WGS) entry which is preliminary data.</text>
</comment>
<accession>A0ABV0SHU0</accession>
<keyword evidence="3" id="KW-1185">Reference proteome</keyword>
<protein>
    <recommendedName>
        <fullName evidence="4">ATP synthase F0 subunit 8</fullName>
    </recommendedName>
</protein>
<proteinExistence type="predicted"/>
<keyword evidence="1" id="KW-0812">Transmembrane</keyword>
<dbReference type="EMBL" id="JAHRIQ010000105">
    <property type="protein sequence ID" value="MEQ2220134.1"/>
    <property type="molecule type" value="Genomic_DNA"/>
</dbReference>
<keyword evidence="1" id="KW-0472">Membrane</keyword>
<dbReference type="Proteomes" id="UP001482620">
    <property type="component" value="Unassembled WGS sequence"/>
</dbReference>
<evidence type="ECO:0000313" key="3">
    <source>
        <dbReference type="Proteomes" id="UP001482620"/>
    </source>
</evidence>
<gene>
    <name evidence="2" type="ORF">ILYODFUR_002265</name>
</gene>
<organism evidence="2 3">
    <name type="scientific">Ilyodon furcidens</name>
    <name type="common">goldbreast splitfin</name>
    <dbReference type="NCBI Taxonomy" id="33524"/>
    <lineage>
        <taxon>Eukaryota</taxon>
        <taxon>Metazoa</taxon>
        <taxon>Chordata</taxon>
        <taxon>Craniata</taxon>
        <taxon>Vertebrata</taxon>
        <taxon>Euteleostomi</taxon>
        <taxon>Actinopterygii</taxon>
        <taxon>Neopterygii</taxon>
        <taxon>Teleostei</taxon>
        <taxon>Neoteleostei</taxon>
        <taxon>Acanthomorphata</taxon>
        <taxon>Ovalentaria</taxon>
        <taxon>Atherinomorphae</taxon>
        <taxon>Cyprinodontiformes</taxon>
        <taxon>Goodeidae</taxon>
        <taxon>Ilyodon</taxon>
    </lineage>
</organism>
<feature type="transmembrane region" description="Helical" evidence="1">
    <location>
        <begin position="91"/>
        <end position="110"/>
    </location>
</feature>
<evidence type="ECO:0000256" key="1">
    <source>
        <dbReference type="SAM" id="Phobius"/>
    </source>
</evidence>
<evidence type="ECO:0000313" key="2">
    <source>
        <dbReference type="EMBL" id="MEQ2220134.1"/>
    </source>
</evidence>